<dbReference type="InterPro" id="IPR005302">
    <property type="entry name" value="MoCF_Sase_C"/>
</dbReference>
<feature type="domain" description="MOSC" evidence="1">
    <location>
        <begin position="129"/>
        <end position="288"/>
    </location>
</feature>
<reference evidence="2 3" key="1">
    <citation type="journal article" date="2011" name="J. Bacteriol.">
        <title>Genome sequence of the verrucomicrobium Opitutus terrae PB90-1, an abundant inhabitant of rice paddy soil ecosystems.</title>
        <authorList>
            <person name="van Passel M.W."/>
            <person name="Kant R."/>
            <person name="Palva A."/>
            <person name="Copeland A."/>
            <person name="Lucas S."/>
            <person name="Lapidus A."/>
            <person name="Glavina del Rio T."/>
            <person name="Pitluck S."/>
            <person name="Goltsman E."/>
            <person name="Clum A."/>
            <person name="Sun H."/>
            <person name="Schmutz J."/>
            <person name="Larimer F.W."/>
            <person name="Land M.L."/>
            <person name="Hauser L."/>
            <person name="Kyrpides N."/>
            <person name="Mikhailova N."/>
            <person name="Richardson P.P."/>
            <person name="Janssen P.H."/>
            <person name="de Vos W.M."/>
            <person name="Smidt H."/>
        </authorList>
    </citation>
    <scope>NUCLEOTIDE SEQUENCE [LARGE SCALE GENOMIC DNA]</scope>
    <source>
        <strain evidence="3">DSM 11246 / JCM 15787 / PB90-1</strain>
    </source>
</reference>
<dbReference type="eggNOG" id="COG3217">
    <property type="taxonomic scope" value="Bacteria"/>
</dbReference>
<protein>
    <submittedName>
        <fullName evidence="2">MOSC domain protein beta barrel domain protein</fullName>
    </submittedName>
</protein>
<dbReference type="GO" id="GO:0030170">
    <property type="term" value="F:pyridoxal phosphate binding"/>
    <property type="evidence" value="ECO:0007669"/>
    <property type="project" value="InterPro"/>
</dbReference>
<evidence type="ECO:0000313" key="2">
    <source>
        <dbReference type="EMBL" id="ACB75684.1"/>
    </source>
</evidence>
<dbReference type="InterPro" id="IPR011037">
    <property type="entry name" value="Pyrv_Knase-like_insert_dom_sf"/>
</dbReference>
<evidence type="ECO:0000259" key="1">
    <source>
        <dbReference type="PROSITE" id="PS51340"/>
    </source>
</evidence>
<dbReference type="Pfam" id="PF03473">
    <property type="entry name" value="MOSC"/>
    <property type="match status" value="1"/>
</dbReference>
<dbReference type="OrthoDB" id="581532at2"/>
<dbReference type="PROSITE" id="PS51340">
    <property type="entry name" value="MOSC"/>
    <property type="match status" value="1"/>
</dbReference>
<sequence length="289" mass="30842">MHVSALFLYPVKSLRGFAVSAARVDALGMVGDRRFLVIDGEGTMLTQRVAPQMARITTELTATDLLLRAQAGAPLAVPLAATDAPLRTVAVWRSHGLLAEDCGPEASDWLSSQLGLKAHLVRIGSAFRRPVLDRPAFAPGGASGSLIEGRLASASDVFHFADGFPFMATTQSSLALLNDRLAESGAAPVPMDRFRPSFVISGSAPFAEDGWSRLRVGELSFRNGGPSARCIVTTTDQLSGERMGAEPLRTLATFRRDPDDSTRINFGQNLVHETKSGTLRVGDPVEVLS</sequence>
<dbReference type="PANTHER" id="PTHR14237">
    <property type="entry name" value="MOLYBDOPTERIN COFACTOR SULFURASE MOSC"/>
    <property type="match status" value="1"/>
</dbReference>
<gene>
    <name evidence="2" type="ordered locus">Oter_2402</name>
</gene>
<dbReference type="RefSeq" id="WP_012375221.1">
    <property type="nucleotide sequence ID" value="NC_010571.1"/>
</dbReference>
<organism evidence="2 3">
    <name type="scientific">Opitutus terrae (strain DSM 11246 / JCM 15787 / PB90-1)</name>
    <dbReference type="NCBI Taxonomy" id="452637"/>
    <lineage>
        <taxon>Bacteria</taxon>
        <taxon>Pseudomonadati</taxon>
        <taxon>Verrucomicrobiota</taxon>
        <taxon>Opitutia</taxon>
        <taxon>Opitutales</taxon>
        <taxon>Opitutaceae</taxon>
        <taxon>Opitutus</taxon>
    </lineage>
</organism>
<dbReference type="GO" id="GO:0030151">
    <property type="term" value="F:molybdenum ion binding"/>
    <property type="evidence" value="ECO:0007669"/>
    <property type="project" value="InterPro"/>
</dbReference>
<dbReference type="PANTHER" id="PTHR14237:SF19">
    <property type="entry name" value="MITOCHONDRIAL AMIDOXIME REDUCING COMPONENT 1"/>
    <property type="match status" value="1"/>
</dbReference>
<dbReference type="SUPFAM" id="SSF141673">
    <property type="entry name" value="MOSC N-terminal domain-like"/>
    <property type="match status" value="1"/>
</dbReference>
<name>B1ZS85_OPITP</name>
<dbReference type="STRING" id="452637.Oter_2402"/>
<dbReference type="AlphaFoldDB" id="B1ZS85"/>
<evidence type="ECO:0000313" key="3">
    <source>
        <dbReference type="Proteomes" id="UP000007013"/>
    </source>
</evidence>
<dbReference type="InterPro" id="IPR005303">
    <property type="entry name" value="MOCOS_middle"/>
</dbReference>
<dbReference type="Proteomes" id="UP000007013">
    <property type="component" value="Chromosome"/>
</dbReference>
<dbReference type="KEGG" id="ote:Oter_2402"/>
<dbReference type="SUPFAM" id="SSF50800">
    <property type="entry name" value="PK beta-barrel domain-like"/>
    <property type="match status" value="1"/>
</dbReference>
<dbReference type="Pfam" id="PF03476">
    <property type="entry name" value="MOSC_N"/>
    <property type="match status" value="1"/>
</dbReference>
<dbReference type="HOGENOM" id="CLU_028286_0_1_0"/>
<accession>B1ZS85</accession>
<keyword evidence="3" id="KW-1185">Reference proteome</keyword>
<dbReference type="GO" id="GO:0003824">
    <property type="term" value="F:catalytic activity"/>
    <property type="evidence" value="ECO:0007669"/>
    <property type="project" value="InterPro"/>
</dbReference>
<proteinExistence type="predicted"/>
<dbReference type="EMBL" id="CP001032">
    <property type="protein sequence ID" value="ACB75684.1"/>
    <property type="molecule type" value="Genomic_DNA"/>
</dbReference>